<name>A0ABY9AIX4_PARCI</name>
<dbReference type="InterPro" id="IPR014894">
    <property type="entry name" value="DcrB/EagT6"/>
</dbReference>
<dbReference type="RefSeq" id="WP_011795928.1">
    <property type="nucleotide sequence ID" value="NZ_CP023687.1"/>
</dbReference>
<accession>A0ABY9AIX4</accession>
<dbReference type="InterPro" id="IPR016123">
    <property type="entry name" value="Mog1/PsbP_a/b/a-sand"/>
</dbReference>
<proteinExistence type="predicted"/>
<dbReference type="SUPFAM" id="SSF55724">
    <property type="entry name" value="Mog1p/PsbP-like"/>
    <property type="match status" value="1"/>
</dbReference>
<dbReference type="GeneID" id="79792342"/>
<evidence type="ECO:0000313" key="1">
    <source>
        <dbReference type="EMBL" id="WIY46640.1"/>
    </source>
</evidence>
<evidence type="ECO:0000313" key="2">
    <source>
        <dbReference type="Proteomes" id="UP001242732"/>
    </source>
</evidence>
<keyword evidence="2" id="KW-1185">Reference proteome</keyword>
<sequence>MRYHFQEGHIEAPDHVTDRTVHLLAPTPGTGEMTVAISKDLLEAGETPPEFLQRQLGDLSRQVAKFSRGEVQPATLGAPEQKIGGSKFTVSYKQQGRMVHHVQSLFLLPDGRTVLNLTFSLPVPFTEEHLRQVDGVLASFVLRQ</sequence>
<dbReference type="Pfam" id="PF08786">
    <property type="entry name" value="DcrB"/>
    <property type="match status" value="1"/>
</dbReference>
<dbReference type="Gene3D" id="3.40.1000.10">
    <property type="entry name" value="Mog1/PsbP, alpha/beta/alpha sandwich"/>
    <property type="match status" value="1"/>
</dbReference>
<dbReference type="Proteomes" id="UP001242732">
    <property type="component" value="Chromosome"/>
</dbReference>
<protein>
    <submittedName>
        <fullName evidence="1">DUF1795 domain-containing protein</fullName>
    </submittedName>
</protein>
<reference evidence="1 2" key="1">
    <citation type="submission" date="2023-06" db="EMBL/GenBank/DDBJ databases">
        <authorList>
            <person name="Ham H."/>
            <person name="Park D.S."/>
        </authorList>
    </citation>
    <scope>NUCLEOTIDE SEQUENCE [LARGE SCALE GENOMIC DNA]</scope>
    <source>
        <strain evidence="1 2">KACC 17005</strain>
    </source>
</reference>
<dbReference type="EMBL" id="CP127363">
    <property type="protein sequence ID" value="WIY46640.1"/>
    <property type="molecule type" value="Genomic_DNA"/>
</dbReference>
<organism evidence="1 2">
    <name type="scientific">Paracidovorax citrulli</name>
    <name type="common">Acidovorax citrulli</name>
    <dbReference type="NCBI Taxonomy" id="80869"/>
    <lineage>
        <taxon>Bacteria</taxon>
        <taxon>Pseudomonadati</taxon>
        <taxon>Pseudomonadota</taxon>
        <taxon>Betaproteobacteria</taxon>
        <taxon>Burkholderiales</taxon>
        <taxon>Comamonadaceae</taxon>
        <taxon>Paracidovorax</taxon>
    </lineage>
</organism>
<gene>
    <name evidence="1" type="ORF">QRO08_12285</name>
</gene>